<comment type="caution">
    <text evidence="1">The sequence shown here is derived from an EMBL/GenBank/DDBJ whole genome shotgun (WGS) entry which is preliminary data.</text>
</comment>
<dbReference type="Pfam" id="PF08822">
    <property type="entry name" value="DUF1804"/>
    <property type="match status" value="1"/>
</dbReference>
<dbReference type="AlphaFoldDB" id="A0A2W6MTN1"/>
<evidence type="ECO:0000313" key="2">
    <source>
        <dbReference type="Proteomes" id="UP000249746"/>
    </source>
</evidence>
<proteinExistence type="predicted"/>
<evidence type="ECO:0008006" key="3">
    <source>
        <dbReference type="Google" id="ProtNLM"/>
    </source>
</evidence>
<organism evidence="1 2">
    <name type="scientific">Helicobacter valdiviensis</name>
    <dbReference type="NCBI Taxonomy" id="1458358"/>
    <lineage>
        <taxon>Bacteria</taxon>
        <taxon>Pseudomonadati</taxon>
        <taxon>Campylobacterota</taxon>
        <taxon>Epsilonproteobacteria</taxon>
        <taxon>Campylobacterales</taxon>
        <taxon>Helicobacteraceae</taxon>
        <taxon>Helicobacter</taxon>
    </lineage>
</organism>
<protein>
    <recommendedName>
        <fullName evidence="3">DUF1804 domain-containing protein</fullName>
    </recommendedName>
</protein>
<dbReference type="InterPro" id="IPR014926">
    <property type="entry name" value="Phage_D3112_Orf24"/>
</dbReference>
<name>A0A2W6MTN1_9HELI</name>
<dbReference type="RefSeq" id="WP_111230637.1">
    <property type="nucleotide sequence ID" value="NZ_NBIU01000051.1"/>
</dbReference>
<dbReference type="Proteomes" id="UP000249746">
    <property type="component" value="Unassembled WGS sequence"/>
</dbReference>
<gene>
    <name evidence="1" type="ORF">B6S12_09945</name>
</gene>
<sequence length="160" mass="18205">MANNDLKELAKELYIAGFDILKIAKILNRNEKTIRNYKAKDGDWDKLKANLLTSKIKDKESASLYESFTEQMFCAIENINADSKMNAEKKTEAIARIGDSFSKMRKVARLEDPSSYRLNVAKKVVEIIINHLKHDKDCVVKLVALLESGVIEKEILAMEL</sequence>
<dbReference type="OrthoDB" id="5354833at2"/>
<dbReference type="EMBL" id="NBIU01000051">
    <property type="protein sequence ID" value="PZT47279.1"/>
    <property type="molecule type" value="Genomic_DNA"/>
</dbReference>
<keyword evidence="2" id="KW-1185">Reference proteome</keyword>
<accession>A0A2W6MTN1</accession>
<evidence type="ECO:0000313" key="1">
    <source>
        <dbReference type="EMBL" id="PZT47279.1"/>
    </source>
</evidence>
<reference evidence="1 2" key="1">
    <citation type="submission" date="2017-03" db="EMBL/GenBank/DDBJ databases">
        <title>Genomic and clinical evidence uncovers the enterohepatic species Helicobacter valdiviensis as a potential human intestinal pathogen.</title>
        <authorList>
            <person name="Fresia P."/>
            <person name="Jara R."/>
            <person name="Sierra R."/>
            <person name="Ferres I."/>
            <person name="Greif G."/>
            <person name="Iraola G."/>
            <person name="Collado L."/>
        </authorList>
    </citation>
    <scope>NUCLEOTIDE SEQUENCE [LARGE SCALE GENOMIC DNA]</scope>
    <source>
        <strain evidence="1 2">WBE14</strain>
    </source>
</reference>